<dbReference type="NCBIfam" id="TIGR00545">
    <property type="entry name" value="lipoyltrans"/>
    <property type="match status" value="1"/>
</dbReference>
<dbReference type="GO" id="GO:0005524">
    <property type="term" value="F:ATP binding"/>
    <property type="evidence" value="ECO:0007669"/>
    <property type="project" value="UniProtKB-KW"/>
</dbReference>
<dbReference type="EC" id="6.3.1.20" evidence="3"/>
<dbReference type="GO" id="GO:0016979">
    <property type="term" value="F:lipoate-protein ligase activity"/>
    <property type="evidence" value="ECO:0007669"/>
    <property type="project" value="UniProtKB-EC"/>
</dbReference>
<dbReference type="GO" id="GO:0005737">
    <property type="term" value="C:cytoplasm"/>
    <property type="evidence" value="ECO:0007669"/>
    <property type="project" value="TreeGrafter"/>
</dbReference>
<protein>
    <recommendedName>
        <fullName evidence="3">lipoate--protein ligase</fullName>
        <ecNumber evidence="3">6.3.1.20</ecNumber>
    </recommendedName>
</protein>
<evidence type="ECO:0000256" key="5">
    <source>
        <dbReference type="ARBA" id="ARBA00022741"/>
    </source>
</evidence>
<keyword evidence="10" id="KW-1185">Reference proteome</keyword>
<dbReference type="UniPathway" id="UPA00537">
    <property type="reaction ID" value="UER00594"/>
</dbReference>
<dbReference type="PANTHER" id="PTHR12561:SF3">
    <property type="entry name" value="LIPOYLTRANSFERASE 1, MITOCHONDRIAL"/>
    <property type="match status" value="1"/>
</dbReference>
<dbReference type="GO" id="GO:0009249">
    <property type="term" value="P:protein lipoylation"/>
    <property type="evidence" value="ECO:0007669"/>
    <property type="project" value="InterPro"/>
</dbReference>
<evidence type="ECO:0000313" key="9">
    <source>
        <dbReference type="EMBL" id="SMC49740.1"/>
    </source>
</evidence>
<dbReference type="Gene3D" id="3.30.390.50">
    <property type="entry name" value="CO dehydrogenase flavoprotein, C-terminal domain"/>
    <property type="match status" value="1"/>
</dbReference>
<dbReference type="InterPro" id="IPR004562">
    <property type="entry name" value="LipoylTrfase_LipoateP_Ligase"/>
</dbReference>
<keyword evidence="5" id="KW-0547">Nucleotide-binding</keyword>
<keyword evidence="6" id="KW-0067">ATP-binding</keyword>
<comment type="catalytic activity">
    <reaction evidence="7">
        <text>L-lysyl-[lipoyl-carrier protein] + (R)-lipoate + ATP = N(6)-[(R)-lipoyl]-L-lysyl-[lipoyl-carrier protein] + AMP + diphosphate + H(+)</text>
        <dbReference type="Rhea" id="RHEA:49288"/>
        <dbReference type="Rhea" id="RHEA-COMP:10500"/>
        <dbReference type="Rhea" id="RHEA-COMP:10502"/>
        <dbReference type="ChEBI" id="CHEBI:15378"/>
        <dbReference type="ChEBI" id="CHEBI:29969"/>
        <dbReference type="ChEBI" id="CHEBI:30616"/>
        <dbReference type="ChEBI" id="CHEBI:33019"/>
        <dbReference type="ChEBI" id="CHEBI:83088"/>
        <dbReference type="ChEBI" id="CHEBI:83099"/>
        <dbReference type="ChEBI" id="CHEBI:456215"/>
        <dbReference type="EC" id="6.3.1.20"/>
    </reaction>
</comment>
<evidence type="ECO:0000259" key="8">
    <source>
        <dbReference type="PROSITE" id="PS51733"/>
    </source>
</evidence>
<dbReference type="GO" id="GO:0017118">
    <property type="term" value="F:lipoyltransferase activity"/>
    <property type="evidence" value="ECO:0007669"/>
    <property type="project" value="TreeGrafter"/>
</dbReference>
<evidence type="ECO:0000256" key="2">
    <source>
        <dbReference type="ARBA" id="ARBA00005124"/>
    </source>
</evidence>
<dbReference type="InterPro" id="IPR019491">
    <property type="entry name" value="Lipoate_protein_ligase_C"/>
</dbReference>
<dbReference type="RefSeq" id="WP_084233869.1">
    <property type="nucleotide sequence ID" value="NZ_FWXW01000002.1"/>
</dbReference>
<proteinExistence type="predicted"/>
<evidence type="ECO:0000256" key="4">
    <source>
        <dbReference type="ARBA" id="ARBA00022598"/>
    </source>
</evidence>
<dbReference type="SUPFAM" id="SSF55681">
    <property type="entry name" value="Class II aaRS and biotin synthetases"/>
    <property type="match status" value="1"/>
</dbReference>
<dbReference type="PANTHER" id="PTHR12561">
    <property type="entry name" value="LIPOATE-PROTEIN LIGASE"/>
    <property type="match status" value="1"/>
</dbReference>
<comment type="pathway">
    <text evidence="1">Protein modification; protein lipoylation via exogenous pathway; protein N(6)-(lipoyl)lysine from lipoate: step 2/2.</text>
</comment>
<dbReference type="Pfam" id="PF21948">
    <property type="entry name" value="LplA-B_cat"/>
    <property type="match status" value="1"/>
</dbReference>
<evidence type="ECO:0000256" key="7">
    <source>
        <dbReference type="ARBA" id="ARBA00048037"/>
    </source>
</evidence>
<evidence type="ECO:0000256" key="6">
    <source>
        <dbReference type="ARBA" id="ARBA00022840"/>
    </source>
</evidence>
<sequence length="326" mass="36604">MISQLFTFRSPGTHPFENQALESFFLEAVPDDACVLYLWRNDRTVVIGKNQNAWKECRVSRLEGEGGHLARRISGGGAVYHDLHNLNFTFLLPTREYDEDRQLEVILRAVRDLGIDASKSGRNDLTAEGRKFSGSAYWHGRGRSLHHGTLLVGSDLDTLTRYLSVSPDKLKSKGVESVRSRVVNLAQLCPGLTVESLVPRLTEAFGEVCGLRPRAWELTGKDRERVSELTGRFSSREWRFGQNVPFTAELSRRFPWGGVELSLRVEGGIVRQAAVYTDAMETELFDTLSRSLEGAPFSSRDLVKHLSFSDSALLADLRAWLETEAM</sequence>
<name>A0A1W1ZMF4_9FIRM</name>
<dbReference type="STRING" id="1122930.SAMN02745168_1257"/>
<dbReference type="InterPro" id="IPR004143">
    <property type="entry name" value="BPL_LPL_catalytic"/>
</dbReference>
<reference evidence="9 10" key="1">
    <citation type="submission" date="2017-04" db="EMBL/GenBank/DDBJ databases">
        <authorList>
            <person name="Afonso C.L."/>
            <person name="Miller P.J."/>
            <person name="Scott M.A."/>
            <person name="Spackman E."/>
            <person name="Goraichik I."/>
            <person name="Dimitrov K.M."/>
            <person name="Suarez D.L."/>
            <person name="Swayne D.E."/>
        </authorList>
    </citation>
    <scope>NUCLEOTIDE SEQUENCE [LARGE SCALE GENOMIC DNA]</scope>
    <source>
        <strain evidence="9 10">DSM 12816</strain>
    </source>
</reference>
<organism evidence="9 10">
    <name type="scientific">Papillibacter cinnamivorans DSM 12816</name>
    <dbReference type="NCBI Taxonomy" id="1122930"/>
    <lineage>
        <taxon>Bacteria</taxon>
        <taxon>Bacillati</taxon>
        <taxon>Bacillota</taxon>
        <taxon>Clostridia</taxon>
        <taxon>Eubacteriales</taxon>
        <taxon>Oscillospiraceae</taxon>
        <taxon>Papillibacter</taxon>
    </lineage>
</organism>
<dbReference type="Gene3D" id="3.30.930.10">
    <property type="entry name" value="Bira Bifunctional Protein, Domain 2"/>
    <property type="match status" value="1"/>
</dbReference>
<evidence type="ECO:0000256" key="1">
    <source>
        <dbReference type="ARBA" id="ARBA00005085"/>
    </source>
</evidence>
<dbReference type="SUPFAM" id="SSF82649">
    <property type="entry name" value="SufE/NifU"/>
    <property type="match status" value="1"/>
</dbReference>
<dbReference type="AlphaFoldDB" id="A0A1W1ZMF4"/>
<evidence type="ECO:0000313" key="10">
    <source>
        <dbReference type="Proteomes" id="UP000192790"/>
    </source>
</evidence>
<evidence type="ECO:0000256" key="3">
    <source>
        <dbReference type="ARBA" id="ARBA00012367"/>
    </source>
</evidence>
<dbReference type="PROSITE" id="PS51733">
    <property type="entry name" value="BPL_LPL_CATALYTIC"/>
    <property type="match status" value="1"/>
</dbReference>
<feature type="domain" description="BPL/LPL catalytic" evidence="8">
    <location>
        <begin position="30"/>
        <end position="213"/>
    </location>
</feature>
<dbReference type="InterPro" id="IPR045864">
    <property type="entry name" value="aa-tRNA-synth_II/BPL/LPL"/>
</dbReference>
<dbReference type="Pfam" id="PF10437">
    <property type="entry name" value="Lip_prot_lig_C"/>
    <property type="match status" value="1"/>
</dbReference>
<dbReference type="Proteomes" id="UP000192790">
    <property type="component" value="Unassembled WGS sequence"/>
</dbReference>
<dbReference type="OrthoDB" id="9788148at2"/>
<dbReference type="EMBL" id="FWXW01000002">
    <property type="protein sequence ID" value="SMC49740.1"/>
    <property type="molecule type" value="Genomic_DNA"/>
</dbReference>
<keyword evidence="4 9" id="KW-0436">Ligase</keyword>
<comment type="pathway">
    <text evidence="2">Protein modification; protein lipoylation via exogenous pathway; protein N(6)-(lipoyl)lysine from lipoate: step 1/2.</text>
</comment>
<dbReference type="CDD" id="cd16443">
    <property type="entry name" value="LplA"/>
    <property type="match status" value="1"/>
</dbReference>
<gene>
    <name evidence="9" type="ORF">SAMN02745168_1257</name>
</gene>
<accession>A0A1W1ZMF4</accession>